<dbReference type="PRINTS" id="PR00821">
    <property type="entry name" value="TAGLIPASE"/>
</dbReference>
<dbReference type="AlphaFoldDB" id="A0AAN9B8N9"/>
<name>A0AAN9B8N9_9CAEN</name>
<dbReference type="InterPro" id="IPR036392">
    <property type="entry name" value="PLAT/LH2_dom_sf"/>
</dbReference>
<evidence type="ECO:0000256" key="8">
    <source>
        <dbReference type="RuleBase" id="RU004262"/>
    </source>
</evidence>
<dbReference type="GO" id="GO:0016042">
    <property type="term" value="P:lipid catabolic process"/>
    <property type="evidence" value="ECO:0007669"/>
    <property type="project" value="TreeGrafter"/>
</dbReference>
<proteinExistence type="inferred from homology"/>
<dbReference type="Pfam" id="PF00151">
    <property type="entry name" value="Lipase"/>
    <property type="match status" value="1"/>
</dbReference>
<dbReference type="PROSITE" id="PS50095">
    <property type="entry name" value="PLAT"/>
    <property type="match status" value="1"/>
</dbReference>
<dbReference type="PRINTS" id="PR00823">
    <property type="entry name" value="PANCLIPASE"/>
</dbReference>
<keyword evidence="4" id="KW-1015">Disulfide bond</keyword>
<sequence>MLWVGLLQLVLVALTSAKNVPMRYKRSSVCFKDLGCFSTGPPFFDVYRPISILPESPSFINPKFTLFTRQAPSTGHKLSAGDEAALRGSSFLASRPTKFVVHGFIDNGGTDWMAEMKNEFLTHGDYNVVLVDWGSGSLALYGQATANTRVVGAMIAQLIMFMKNVTGARPEDMHILGHSLGAHVAGYAGERLTYLGRITGMDPAEPYFQNEDKVVRLDPTDALFVDIIHTDGSSFYSTDLGFGMGQSCGHVDYFPNGGHDQPGCEEGPITHILHEGILAGAKEFVACNHLRSYHFFIESINSACPFEGYKCDSEDNFNTGGCVPCSGDGCGYMGMNADKVKPRRGVNHVKYYLKTGTHGPYCRYHYRVALTFGGTQRLAHSERGQMYVHLTGSTGETHEVKVTHDNTYVTPGQTYSYLVTAPVDLGVIHDVVFRWDHDSNVLDVGSWNLLGLRHPTLYLDKISVANGESHKTFNFCEHSTAVESNHFQTVSTTC</sequence>
<dbReference type="EMBL" id="JBAMIC010000011">
    <property type="protein sequence ID" value="KAK7100887.1"/>
    <property type="molecule type" value="Genomic_DNA"/>
</dbReference>
<evidence type="ECO:0000256" key="4">
    <source>
        <dbReference type="ARBA" id="ARBA00023157"/>
    </source>
</evidence>
<evidence type="ECO:0000313" key="12">
    <source>
        <dbReference type="Proteomes" id="UP001374579"/>
    </source>
</evidence>
<reference evidence="11 12" key="1">
    <citation type="submission" date="2024-02" db="EMBL/GenBank/DDBJ databases">
        <title>Chromosome-scale genome assembly of the rough periwinkle Littorina saxatilis.</title>
        <authorList>
            <person name="De Jode A."/>
            <person name="Faria R."/>
            <person name="Formenti G."/>
            <person name="Sims Y."/>
            <person name="Smith T.P."/>
            <person name="Tracey A."/>
            <person name="Wood J.M.D."/>
            <person name="Zagrodzka Z.B."/>
            <person name="Johannesson K."/>
            <person name="Butlin R.K."/>
            <person name="Leder E.H."/>
        </authorList>
    </citation>
    <scope>NUCLEOTIDE SEQUENCE [LARGE SCALE GENOMIC DNA]</scope>
    <source>
        <strain evidence="11">Snail1</strain>
        <tissue evidence="11">Muscle</tissue>
    </source>
</reference>
<dbReference type="Gene3D" id="3.40.50.1820">
    <property type="entry name" value="alpha/beta hydrolase"/>
    <property type="match status" value="1"/>
</dbReference>
<keyword evidence="12" id="KW-1185">Reference proteome</keyword>
<dbReference type="SMART" id="SM00308">
    <property type="entry name" value="LH2"/>
    <property type="match status" value="1"/>
</dbReference>
<dbReference type="InterPro" id="IPR033906">
    <property type="entry name" value="Lipase_N"/>
</dbReference>
<dbReference type="PANTHER" id="PTHR11610">
    <property type="entry name" value="LIPASE"/>
    <property type="match status" value="1"/>
</dbReference>
<feature type="binding site" evidence="6">
    <location>
        <position position="221"/>
    </location>
    <ligand>
        <name>Ca(2+)</name>
        <dbReference type="ChEBI" id="CHEBI:29108"/>
    </ligand>
</feature>
<evidence type="ECO:0000256" key="9">
    <source>
        <dbReference type="SAM" id="SignalP"/>
    </source>
</evidence>
<dbReference type="GO" id="GO:0004806">
    <property type="term" value="F:triacylglycerol lipase activity"/>
    <property type="evidence" value="ECO:0007669"/>
    <property type="project" value="InterPro"/>
</dbReference>
<dbReference type="SUPFAM" id="SSF49723">
    <property type="entry name" value="Lipase/lipooxygenase domain (PLAT/LH2 domain)"/>
    <property type="match status" value="1"/>
</dbReference>
<evidence type="ECO:0000256" key="5">
    <source>
        <dbReference type="PIRSR" id="PIRSR000865-1"/>
    </source>
</evidence>
<accession>A0AAN9B8N9</accession>
<evidence type="ECO:0000259" key="10">
    <source>
        <dbReference type="PROSITE" id="PS50095"/>
    </source>
</evidence>
<dbReference type="Proteomes" id="UP001374579">
    <property type="component" value="Unassembled WGS sequence"/>
</dbReference>
<dbReference type="InterPro" id="IPR002331">
    <property type="entry name" value="Lipase_panc"/>
</dbReference>
<gene>
    <name evidence="11" type="ORF">V1264_023753</name>
</gene>
<feature type="binding site" evidence="6">
    <location>
        <position position="218"/>
    </location>
    <ligand>
        <name>Ca(2+)</name>
        <dbReference type="ChEBI" id="CHEBI:29108"/>
    </ligand>
</feature>
<feature type="chain" id="PRO_5042830873" description="PLAT domain-containing protein" evidence="9">
    <location>
        <begin position="18"/>
        <end position="494"/>
    </location>
</feature>
<dbReference type="FunFam" id="3.40.50.1820:FF:000033">
    <property type="entry name" value="Pancreatic triacylglycerol lipase"/>
    <property type="match status" value="1"/>
</dbReference>
<dbReference type="PIRSF" id="PIRSF000865">
    <property type="entry name" value="Lipoprotein_lipase_LIPH"/>
    <property type="match status" value="1"/>
</dbReference>
<comment type="caution">
    <text evidence="7">Lacks conserved residue(s) required for the propagation of feature annotation.</text>
</comment>
<feature type="active site" description="Charge relay system" evidence="5">
    <location>
        <position position="289"/>
    </location>
</feature>
<feature type="signal peptide" evidence="9">
    <location>
        <begin position="1"/>
        <end position="17"/>
    </location>
</feature>
<feature type="binding site" evidence="6">
    <location>
        <position position="216"/>
    </location>
    <ligand>
        <name>Ca(2+)</name>
        <dbReference type="ChEBI" id="CHEBI:29108"/>
    </ligand>
</feature>
<evidence type="ECO:0000256" key="2">
    <source>
        <dbReference type="ARBA" id="ARBA00010701"/>
    </source>
</evidence>
<evidence type="ECO:0000313" key="11">
    <source>
        <dbReference type="EMBL" id="KAK7100887.1"/>
    </source>
</evidence>
<comment type="subcellular location">
    <subcellularLocation>
        <location evidence="1">Secreted</location>
    </subcellularLocation>
</comment>
<dbReference type="InterPro" id="IPR016272">
    <property type="entry name" value="Lipase_LIPH"/>
</dbReference>
<dbReference type="InterPro" id="IPR000734">
    <property type="entry name" value="TAG_lipase"/>
</dbReference>
<protein>
    <recommendedName>
        <fullName evidence="10">PLAT domain-containing protein</fullName>
    </recommendedName>
</protein>
<evidence type="ECO:0000256" key="1">
    <source>
        <dbReference type="ARBA" id="ARBA00004613"/>
    </source>
</evidence>
<dbReference type="GO" id="GO:0046872">
    <property type="term" value="F:metal ion binding"/>
    <property type="evidence" value="ECO:0007669"/>
    <property type="project" value="UniProtKB-KW"/>
</dbReference>
<dbReference type="Pfam" id="PF01477">
    <property type="entry name" value="PLAT"/>
    <property type="match status" value="1"/>
</dbReference>
<comment type="similarity">
    <text evidence="2 8">Belongs to the AB hydrolase superfamily. Lipase family.</text>
</comment>
<dbReference type="CDD" id="cd00707">
    <property type="entry name" value="Pancreat_lipase_like"/>
    <property type="match status" value="1"/>
</dbReference>
<dbReference type="InterPro" id="IPR029058">
    <property type="entry name" value="AB_hydrolase_fold"/>
</dbReference>
<dbReference type="GO" id="GO:0005615">
    <property type="term" value="C:extracellular space"/>
    <property type="evidence" value="ECO:0007669"/>
    <property type="project" value="TreeGrafter"/>
</dbReference>
<feature type="domain" description="PLAT" evidence="10">
    <location>
        <begin position="364"/>
        <end position="494"/>
    </location>
</feature>
<dbReference type="InterPro" id="IPR013818">
    <property type="entry name" value="Lipase"/>
</dbReference>
<organism evidence="11 12">
    <name type="scientific">Littorina saxatilis</name>
    <dbReference type="NCBI Taxonomy" id="31220"/>
    <lineage>
        <taxon>Eukaryota</taxon>
        <taxon>Metazoa</taxon>
        <taxon>Spiralia</taxon>
        <taxon>Lophotrochozoa</taxon>
        <taxon>Mollusca</taxon>
        <taxon>Gastropoda</taxon>
        <taxon>Caenogastropoda</taxon>
        <taxon>Littorinimorpha</taxon>
        <taxon>Littorinoidea</taxon>
        <taxon>Littorinidae</taxon>
        <taxon>Littorina</taxon>
    </lineage>
</organism>
<dbReference type="Gene3D" id="2.60.60.20">
    <property type="entry name" value="PLAT/LH2 domain"/>
    <property type="match status" value="1"/>
</dbReference>
<keyword evidence="6" id="KW-0106">Calcium</keyword>
<keyword evidence="6" id="KW-0479">Metal-binding</keyword>
<dbReference type="SUPFAM" id="SSF53474">
    <property type="entry name" value="alpha/beta-Hydrolases"/>
    <property type="match status" value="1"/>
</dbReference>
<feature type="active site" description="Nucleophile" evidence="5">
    <location>
        <position position="179"/>
    </location>
</feature>
<evidence type="ECO:0000256" key="6">
    <source>
        <dbReference type="PIRSR" id="PIRSR000865-2"/>
    </source>
</evidence>
<comment type="caution">
    <text evidence="11">The sequence shown here is derived from an EMBL/GenBank/DDBJ whole genome shotgun (WGS) entry which is preliminary data.</text>
</comment>
<dbReference type="InterPro" id="IPR001024">
    <property type="entry name" value="PLAT/LH2_dom"/>
</dbReference>
<keyword evidence="9" id="KW-0732">Signal</keyword>
<feature type="active site" description="Charge relay system" evidence="5">
    <location>
        <position position="202"/>
    </location>
</feature>
<evidence type="ECO:0000256" key="7">
    <source>
        <dbReference type="PROSITE-ProRule" id="PRU00152"/>
    </source>
</evidence>
<evidence type="ECO:0000256" key="3">
    <source>
        <dbReference type="ARBA" id="ARBA00022525"/>
    </source>
</evidence>
<keyword evidence="3" id="KW-0964">Secreted</keyword>